<dbReference type="InterPro" id="IPR029044">
    <property type="entry name" value="Nucleotide-diphossugar_trans"/>
</dbReference>
<proteinExistence type="predicted"/>
<dbReference type="Gene3D" id="3.90.550.10">
    <property type="entry name" value="Spore Coat Polysaccharide Biosynthesis Protein SpsA, Chain A"/>
    <property type="match status" value="2"/>
</dbReference>
<evidence type="ECO:0000256" key="3">
    <source>
        <dbReference type="SAM" id="Phobius"/>
    </source>
</evidence>
<dbReference type="Pfam" id="PF02709">
    <property type="entry name" value="Glyco_transf_7C"/>
    <property type="match status" value="1"/>
</dbReference>
<dbReference type="Pfam" id="PF00535">
    <property type="entry name" value="Glycos_transf_2"/>
    <property type="match status" value="1"/>
</dbReference>
<reference evidence="6 7" key="1">
    <citation type="submission" date="2022-12" db="EMBL/GenBank/DDBJ databases">
        <title>Chromosome-level genome assembly of true bugs.</title>
        <authorList>
            <person name="Ma L."/>
            <person name="Li H."/>
        </authorList>
    </citation>
    <scope>NUCLEOTIDE SEQUENCE [LARGE SCALE GENOMIC DNA]</scope>
    <source>
        <strain evidence="6">Lab_2022b</strain>
    </source>
</reference>
<keyword evidence="1" id="KW-0808">Transferase</keyword>
<dbReference type="EMBL" id="JAPXFL010000009">
    <property type="protein sequence ID" value="KAK9501666.1"/>
    <property type="molecule type" value="Genomic_DNA"/>
</dbReference>
<dbReference type="PANTHER" id="PTHR11675">
    <property type="entry name" value="N-ACETYLGALACTOSAMINYLTRANSFERASE"/>
    <property type="match status" value="1"/>
</dbReference>
<feature type="domain" description="Galactosyltransferase C-terminal" evidence="5">
    <location>
        <begin position="250"/>
        <end position="310"/>
    </location>
</feature>
<dbReference type="InterPro" id="IPR027791">
    <property type="entry name" value="Galactosyl_T_C"/>
</dbReference>
<evidence type="ECO:0000259" key="4">
    <source>
        <dbReference type="Pfam" id="PF00535"/>
    </source>
</evidence>
<evidence type="ECO:0000256" key="2">
    <source>
        <dbReference type="ARBA" id="ARBA00023157"/>
    </source>
</evidence>
<dbReference type="InterPro" id="IPR001173">
    <property type="entry name" value="Glyco_trans_2-like"/>
</dbReference>
<gene>
    <name evidence="6" type="ORF">O3M35_012350</name>
</gene>
<comment type="caution">
    <text evidence="6">The sequence shown here is derived from an EMBL/GenBank/DDBJ whole genome shotgun (WGS) entry which is preliminary data.</text>
</comment>
<sequence length="396" mass="46195">MNCVVFKLFVITLSFITLSFLYTLSMIGYFEKEWSEKVIFSEKNLSESKVKFVPEVLNSLENYGNMGEPVVLPLNLSDNVKNLIEDGWKRHSFNQFVSDLISVKRTIPDLRDPWCRRKSRYPIVSLPLTSIIICFYNEAWSVLLRTVHSVFNRSPDYLIKEVILVDDFSDMHSHCECADGWLEPLLERITMNSTKVVSPVIDKIDPVTFRYHSKNAGGSLAIGGFNWELQFTWQKVPERENIRRKHVAEPLLTPTISGGLFSISKEFFLKLGTYDPEFRLWGVENLELSFKVWMCGGQLEIIPCSRVGHVFRKTSPYIYNAEHLKLIKRNEVRLALVWMDQYAKYYFNTIGNNLGDYGDISSRRELRKSLGCKPFKWYIDNVYPEFLIKRPFIDEL</sequence>
<dbReference type="GO" id="GO:0004653">
    <property type="term" value="F:polypeptide N-acetylgalactosaminyltransferase activity"/>
    <property type="evidence" value="ECO:0007669"/>
    <property type="project" value="TreeGrafter"/>
</dbReference>
<evidence type="ECO:0000256" key="1">
    <source>
        <dbReference type="ARBA" id="ARBA00022679"/>
    </source>
</evidence>
<keyword evidence="3" id="KW-0472">Membrane</keyword>
<feature type="transmembrane region" description="Helical" evidence="3">
    <location>
        <begin position="6"/>
        <end position="30"/>
    </location>
</feature>
<evidence type="ECO:0000313" key="7">
    <source>
        <dbReference type="Proteomes" id="UP001461498"/>
    </source>
</evidence>
<keyword evidence="3" id="KW-0812">Transmembrane</keyword>
<dbReference type="GO" id="GO:0005794">
    <property type="term" value="C:Golgi apparatus"/>
    <property type="evidence" value="ECO:0007669"/>
    <property type="project" value="TreeGrafter"/>
</dbReference>
<evidence type="ECO:0000259" key="5">
    <source>
        <dbReference type="Pfam" id="PF02709"/>
    </source>
</evidence>
<keyword evidence="3" id="KW-1133">Transmembrane helix</keyword>
<feature type="domain" description="Glycosyltransferase 2-like" evidence="4">
    <location>
        <begin position="130"/>
        <end position="169"/>
    </location>
</feature>
<dbReference type="AlphaFoldDB" id="A0AAW1CS23"/>
<dbReference type="PANTHER" id="PTHR11675:SF131">
    <property type="entry name" value="POLYPEPTIDE N-ACETYLGALACTOSAMINYLTRANSFERASE 9-RELATED"/>
    <property type="match status" value="1"/>
</dbReference>
<dbReference type="Proteomes" id="UP001461498">
    <property type="component" value="Unassembled WGS sequence"/>
</dbReference>
<dbReference type="SUPFAM" id="SSF53448">
    <property type="entry name" value="Nucleotide-diphospho-sugar transferases"/>
    <property type="match status" value="1"/>
</dbReference>
<keyword evidence="7" id="KW-1185">Reference proteome</keyword>
<dbReference type="GO" id="GO:0006493">
    <property type="term" value="P:protein O-linked glycosylation"/>
    <property type="evidence" value="ECO:0007669"/>
    <property type="project" value="TreeGrafter"/>
</dbReference>
<accession>A0AAW1CS23</accession>
<organism evidence="6 7">
    <name type="scientific">Rhynocoris fuscipes</name>
    <dbReference type="NCBI Taxonomy" id="488301"/>
    <lineage>
        <taxon>Eukaryota</taxon>
        <taxon>Metazoa</taxon>
        <taxon>Ecdysozoa</taxon>
        <taxon>Arthropoda</taxon>
        <taxon>Hexapoda</taxon>
        <taxon>Insecta</taxon>
        <taxon>Pterygota</taxon>
        <taxon>Neoptera</taxon>
        <taxon>Paraneoptera</taxon>
        <taxon>Hemiptera</taxon>
        <taxon>Heteroptera</taxon>
        <taxon>Panheteroptera</taxon>
        <taxon>Cimicomorpha</taxon>
        <taxon>Reduviidae</taxon>
        <taxon>Harpactorinae</taxon>
        <taxon>Harpactorini</taxon>
        <taxon>Rhynocoris</taxon>
    </lineage>
</organism>
<evidence type="ECO:0000313" key="6">
    <source>
        <dbReference type="EMBL" id="KAK9501666.1"/>
    </source>
</evidence>
<name>A0AAW1CS23_9HEMI</name>
<protein>
    <submittedName>
        <fullName evidence="6">Uncharacterized protein</fullName>
    </submittedName>
</protein>
<keyword evidence="2" id="KW-1015">Disulfide bond</keyword>